<keyword evidence="7" id="KW-0030">Aminoacyl-tRNA synthetase</keyword>
<dbReference type="PRINTS" id="PR01043">
    <property type="entry name" value="TRNASYNTHGLY"/>
</dbReference>
<dbReference type="InterPro" id="IPR002315">
    <property type="entry name" value="tRNA-synt_gly"/>
</dbReference>
<dbReference type="GO" id="GO:0005737">
    <property type="term" value="C:cytoplasm"/>
    <property type="evidence" value="ECO:0007669"/>
    <property type="project" value="InterPro"/>
</dbReference>
<evidence type="ECO:0000256" key="2">
    <source>
        <dbReference type="ARBA" id="ARBA00012829"/>
    </source>
</evidence>
<evidence type="ECO:0000256" key="1">
    <source>
        <dbReference type="ARBA" id="ARBA00008226"/>
    </source>
</evidence>
<evidence type="ECO:0000256" key="5">
    <source>
        <dbReference type="ARBA" id="ARBA00022840"/>
    </source>
</evidence>
<feature type="domain" description="Aminoacyl-transfer RNA synthetases class-II family profile" evidence="9">
    <location>
        <begin position="14"/>
        <end position="401"/>
    </location>
</feature>
<evidence type="ECO:0000256" key="8">
    <source>
        <dbReference type="ARBA" id="ARBA00030057"/>
    </source>
</evidence>
<keyword evidence="3 10" id="KW-0436">Ligase</keyword>
<dbReference type="Gene3D" id="3.30.930.10">
    <property type="entry name" value="Bira Bifunctional Protein, Domain 2"/>
    <property type="match status" value="1"/>
</dbReference>
<dbReference type="NCBIfam" id="NF003211">
    <property type="entry name" value="PRK04173.1"/>
    <property type="match status" value="1"/>
</dbReference>
<comment type="caution">
    <text evidence="10">The sequence shown here is derived from an EMBL/GenBank/DDBJ whole genome shotgun (WGS) entry which is preliminary data.</text>
</comment>
<evidence type="ECO:0000256" key="4">
    <source>
        <dbReference type="ARBA" id="ARBA00022741"/>
    </source>
</evidence>
<dbReference type="InterPro" id="IPR002314">
    <property type="entry name" value="aa-tRNA-synt_IIb"/>
</dbReference>
<gene>
    <name evidence="10" type="ORF">ENP77_01820</name>
</gene>
<dbReference type="InterPro" id="IPR033731">
    <property type="entry name" value="GlyRS-like_core"/>
</dbReference>
<evidence type="ECO:0000313" key="10">
    <source>
        <dbReference type="EMBL" id="HEB48516.1"/>
    </source>
</evidence>
<evidence type="ECO:0000256" key="6">
    <source>
        <dbReference type="ARBA" id="ARBA00022917"/>
    </source>
</evidence>
<dbReference type="CDD" id="cd00774">
    <property type="entry name" value="GlyRS-like_core"/>
    <property type="match status" value="1"/>
</dbReference>
<dbReference type="Gene3D" id="3.40.50.800">
    <property type="entry name" value="Anticodon-binding domain"/>
    <property type="match status" value="1"/>
</dbReference>
<dbReference type="InterPro" id="IPR027031">
    <property type="entry name" value="Gly-tRNA_synthase/POLG2"/>
</dbReference>
<dbReference type="SUPFAM" id="SSF55681">
    <property type="entry name" value="Class II aaRS and biotin synthetases"/>
    <property type="match status" value="1"/>
</dbReference>
<dbReference type="Pfam" id="PF03129">
    <property type="entry name" value="HGTP_anticodon"/>
    <property type="match status" value="1"/>
</dbReference>
<dbReference type="PANTHER" id="PTHR10745">
    <property type="entry name" value="GLYCYL-TRNA SYNTHETASE/DNA POLYMERASE SUBUNIT GAMMA-2"/>
    <property type="match status" value="1"/>
</dbReference>
<dbReference type="PROSITE" id="PS50862">
    <property type="entry name" value="AA_TRNA_LIGASE_II"/>
    <property type="match status" value="1"/>
</dbReference>
<sequence>MTSQPSPKKVTLEELADLCVRRGFFFQSGRIYGGLSGFYDYGPLGVELKRNILNSWWRWFVEQRNDVYGLDGSIITHPRTWEASGHVESFVDFLVSCSKCGSEYRADALLEELGIKITDLTAESLRRAIEEHRVRCPACGGELSEPKPFNLMFATTVGPRREQPLVAYLRPETAQLIFTNFKNVVFAMGATLPFGVAQYGKAFRNEISPRGFLFRLREFVQMEIEYFVNPRKLNSCPYFDEVRNLRVNLLSAEDQERGRQEAQEITLGAALERGLITTAWHAYWIGESLRWLWSIGLDPRHLRVREHVKSELAHYAVQTFDIEYYFPFMGWKEIVGISNRSDYDLRRHQEYSGEALHIVDDGEKVVPHVIEPSFGLERVILAVLTEAYTVEGSRVYLRLKPEIAPFKVAVFPLVKRDGLDTKALEVYRLLRVHFRAYYDDDGSIGKRYAKADEIGVPYCVTIDGQTLVDSTVTIRFRDTRGQIRVPLSSLVDTLKALIEKGVTRTETSNTEEWEKGDQRAGSSAR</sequence>
<dbReference type="GO" id="GO:0004820">
    <property type="term" value="F:glycine-tRNA ligase activity"/>
    <property type="evidence" value="ECO:0007669"/>
    <property type="project" value="UniProtKB-EC"/>
</dbReference>
<evidence type="ECO:0000259" key="9">
    <source>
        <dbReference type="PROSITE" id="PS50862"/>
    </source>
</evidence>
<organism evidence="10">
    <name type="scientific">Thermofilum pendens</name>
    <dbReference type="NCBI Taxonomy" id="2269"/>
    <lineage>
        <taxon>Archaea</taxon>
        <taxon>Thermoproteota</taxon>
        <taxon>Thermoprotei</taxon>
        <taxon>Thermofilales</taxon>
        <taxon>Thermofilaceae</taxon>
        <taxon>Thermofilum</taxon>
    </lineage>
</organism>
<dbReference type="CDD" id="cd00858">
    <property type="entry name" value="GlyRS_anticodon"/>
    <property type="match status" value="1"/>
</dbReference>
<evidence type="ECO:0000256" key="3">
    <source>
        <dbReference type="ARBA" id="ARBA00022598"/>
    </source>
</evidence>
<keyword evidence="5" id="KW-0067">ATP-binding</keyword>
<dbReference type="Pfam" id="PF00587">
    <property type="entry name" value="tRNA-synt_2b"/>
    <property type="match status" value="1"/>
</dbReference>
<dbReference type="InterPro" id="IPR045864">
    <property type="entry name" value="aa-tRNA-synth_II/BPL/LPL"/>
</dbReference>
<dbReference type="EMBL" id="DSKP01000065">
    <property type="protein sequence ID" value="HEB48516.1"/>
    <property type="molecule type" value="Genomic_DNA"/>
</dbReference>
<dbReference type="SUPFAM" id="SSF52954">
    <property type="entry name" value="Class II aaRS ABD-related"/>
    <property type="match status" value="1"/>
</dbReference>
<proteinExistence type="inferred from homology"/>
<dbReference type="InterPro" id="IPR036621">
    <property type="entry name" value="Anticodon-bd_dom_sf"/>
</dbReference>
<keyword evidence="4" id="KW-0547">Nucleotide-binding</keyword>
<protein>
    <recommendedName>
        <fullName evidence="2">glycine--tRNA ligase</fullName>
        <ecNumber evidence="2">6.1.1.14</ecNumber>
    </recommendedName>
    <alternativeName>
        <fullName evidence="8">Diadenosine tetraphosphate synthetase</fullName>
    </alternativeName>
</protein>
<evidence type="ECO:0000256" key="7">
    <source>
        <dbReference type="ARBA" id="ARBA00023146"/>
    </source>
</evidence>
<dbReference type="AlphaFoldDB" id="A0A7C1SMQ0"/>
<dbReference type="GO" id="GO:0006426">
    <property type="term" value="P:glycyl-tRNA aminoacylation"/>
    <property type="evidence" value="ECO:0007669"/>
    <property type="project" value="InterPro"/>
</dbReference>
<dbReference type="PANTHER" id="PTHR10745:SF0">
    <property type="entry name" value="GLYCINE--TRNA LIGASE"/>
    <property type="match status" value="1"/>
</dbReference>
<accession>A0A7C1SMQ0</accession>
<dbReference type="GO" id="GO:0005524">
    <property type="term" value="F:ATP binding"/>
    <property type="evidence" value="ECO:0007669"/>
    <property type="project" value="UniProtKB-KW"/>
</dbReference>
<keyword evidence="6" id="KW-0648">Protein biosynthesis</keyword>
<dbReference type="InterPro" id="IPR004154">
    <property type="entry name" value="Anticodon-bd"/>
</dbReference>
<reference evidence="10" key="1">
    <citation type="journal article" date="2020" name="mSystems">
        <title>Genome- and Community-Level Interaction Insights into Carbon Utilization and Element Cycling Functions of Hydrothermarchaeota in Hydrothermal Sediment.</title>
        <authorList>
            <person name="Zhou Z."/>
            <person name="Liu Y."/>
            <person name="Xu W."/>
            <person name="Pan J."/>
            <person name="Luo Z.H."/>
            <person name="Li M."/>
        </authorList>
    </citation>
    <scope>NUCLEOTIDE SEQUENCE [LARGE SCALE GENOMIC DNA]</scope>
    <source>
        <strain evidence="10">SpSt-25</strain>
    </source>
</reference>
<name>A0A7C1SMQ0_THEPE</name>
<dbReference type="InterPro" id="IPR006195">
    <property type="entry name" value="aa-tRNA-synth_II"/>
</dbReference>
<comment type="similarity">
    <text evidence="1">Belongs to the class-II aminoacyl-tRNA synthetase family.</text>
</comment>
<dbReference type="EC" id="6.1.1.14" evidence="2"/>
<dbReference type="NCBIfam" id="TIGR00389">
    <property type="entry name" value="glyS_dimeric"/>
    <property type="match status" value="1"/>
</dbReference>